<feature type="region of interest" description="Disordered" evidence="1">
    <location>
        <begin position="169"/>
        <end position="192"/>
    </location>
</feature>
<dbReference type="Proteomes" id="UP001148838">
    <property type="component" value="Unassembled WGS sequence"/>
</dbReference>
<dbReference type="EMBL" id="JAJSOF020000009">
    <property type="protein sequence ID" value="KAJ4446225.1"/>
    <property type="molecule type" value="Genomic_DNA"/>
</dbReference>
<keyword evidence="3" id="KW-1185">Reference proteome</keyword>
<evidence type="ECO:0000256" key="1">
    <source>
        <dbReference type="SAM" id="MobiDB-lite"/>
    </source>
</evidence>
<comment type="caution">
    <text evidence="2">The sequence shown here is derived from an EMBL/GenBank/DDBJ whole genome shotgun (WGS) entry which is preliminary data.</text>
</comment>
<name>A0ABQ8TK55_PERAM</name>
<sequence length="222" mass="25413">MPPKIPFKNSMDHHVIQMQVSSHSSRNGVRRLCRTISLPPCYNTNHNLKMPPTVSYTSALLDEVTGEWRKLHNAELHALYPSPDIIRNIKSRLLRWAGHIAHVGESRNEYRVLVGRREGKRPLRIPRRKWEDNIKIDLREMGYDDSDCINLAQDRDRWRAYVRTAMNLRKDEEEEEDDDDHGDGDGGGGGGGGGCVVMSVIVTREKKLARKAKNSLQFMGCR</sequence>
<protein>
    <submittedName>
        <fullName evidence="2">Uncharacterized protein</fullName>
    </submittedName>
</protein>
<reference evidence="2 3" key="1">
    <citation type="journal article" date="2022" name="Allergy">
        <title>Genome assembly and annotation of Periplaneta americana reveal a comprehensive cockroach allergen profile.</title>
        <authorList>
            <person name="Wang L."/>
            <person name="Xiong Q."/>
            <person name="Saelim N."/>
            <person name="Wang L."/>
            <person name="Nong W."/>
            <person name="Wan A.T."/>
            <person name="Shi M."/>
            <person name="Liu X."/>
            <person name="Cao Q."/>
            <person name="Hui J.H.L."/>
            <person name="Sookrung N."/>
            <person name="Leung T.F."/>
            <person name="Tungtrongchitr A."/>
            <person name="Tsui S.K.W."/>
        </authorList>
    </citation>
    <scope>NUCLEOTIDE SEQUENCE [LARGE SCALE GENOMIC DNA]</scope>
    <source>
        <strain evidence="2">PWHHKU_190912</strain>
    </source>
</reference>
<evidence type="ECO:0000313" key="2">
    <source>
        <dbReference type="EMBL" id="KAJ4446225.1"/>
    </source>
</evidence>
<proteinExistence type="predicted"/>
<gene>
    <name evidence="2" type="ORF">ANN_12919</name>
</gene>
<accession>A0ABQ8TK55</accession>
<organism evidence="2 3">
    <name type="scientific">Periplaneta americana</name>
    <name type="common">American cockroach</name>
    <name type="synonym">Blatta americana</name>
    <dbReference type="NCBI Taxonomy" id="6978"/>
    <lineage>
        <taxon>Eukaryota</taxon>
        <taxon>Metazoa</taxon>
        <taxon>Ecdysozoa</taxon>
        <taxon>Arthropoda</taxon>
        <taxon>Hexapoda</taxon>
        <taxon>Insecta</taxon>
        <taxon>Pterygota</taxon>
        <taxon>Neoptera</taxon>
        <taxon>Polyneoptera</taxon>
        <taxon>Dictyoptera</taxon>
        <taxon>Blattodea</taxon>
        <taxon>Blattoidea</taxon>
        <taxon>Blattidae</taxon>
        <taxon>Blattinae</taxon>
        <taxon>Periplaneta</taxon>
    </lineage>
</organism>
<evidence type="ECO:0000313" key="3">
    <source>
        <dbReference type="Proteomes" id="UP001148838"/>
    </source>
</evidence>
<feature type="compositionally biased region" description="Acidic residues" evidence="1">
    <location>
        <begin position="172"/>
        <end position="182"/>
    </location>
</feature>